<dbReference type="EMBL" id="JAHRIP010047703">
    <property type="protein sequence ID" value="MEQ2299020.1"/>
    <property type="molecule type" value="Genomic_DNA"/>
</dbReference>
<accession>A0ABV0YYS2</accession>
<evidence type="ECO:0000313" key="1">
    <source>
        <dbReference type="EMBL" id="MEQ2299020.1"/>
    </source>
</evidence>
<name>A0ABV0YYS2_9TELE</name>
<gene>
    <name evidence="1" type="ORF">AMECASPLE_011309</name>
</gene>
<organism evidence="1 2">
    <name type="scientific">Ameca splendens</name>
    <dbReference type="NCBI Taxonomy" id="208324"/>
    <lineage>
        <taxon>Eukaryota</taxon>
        <taxon>Metazoa</taxon>
        <taxon>Chordata</taxon>
        <taxon>Craniata</taxon>
        <taxon>Vertebrata</taxon>
        <taxon>Euteleostomi</taxon>
        <taxon>Actinopterygii</taxon>
        <taxon>Neopterygii</taxon>
        <taxon>Teleostei</taxon>
        <taxon>Neoteleostei</taxon>
        <taxon>Acanthomorphata</taxon>
        <taxon>Ovalentaria</taxon>
        <taxon>Atherinomorphae</taxon>
        <taxon>Cyprinodontiformes</taxon>
        <taxon>Goodeidae</taxon>
        <taxon>Ameca</taxon>
    </lineage>
</organism>
<evidence type="ECO:0000313" key="2">
    <source>
        <dbReference type="Proteomes" id="UP001469553"/>
    </source>
</evidence>
<sequence length="104" mass="12086">MHTLIYTPKGNLERPIKLTGMSLDCGRMPEYPERTQACTGRRPPAGSRTQDLLDARQQYYELHHHIAVQPSFIGFLYVYDFLHCMEILKTVNEQICNYVANQKL</sequence>
<protein>
    <submittedName>
        <fullName evidence="1">Uncharacterized protein</fullName>
    </submittedName>
</protein>
<comment type="caution">
    <text evidence="1">The sequence shown here is derived from an EMBL/GenBank/DDBJ whole genome shotgun (WGS) entry which is preliminary data.</text>
</comment>
<proteinExistence type="predicted"/>
<reference evidence="1 2" key="1">
    <citation type="submission" date="2021-06" db="EMBL/GenBank/DDBJ databases">
        <authorList>
            <person name="Palmer J.M."/>
        </authorList>
    </citation>
    <scope>NUCLEOTIDE SEQUENCE [LARGE SCALE GENOMIC DNA]</scope>
    <source>
        <strain evidence="1 2">AS_MEX2019</strain>
        <tissue evidence="1">Muscle</tissue>
    </source>
</reference>
<keyword evidence="2" id="KW-1185">Reference proteome</keyword>
<dbReference type="Proteomes" id="UP001469553">
    <property type="component" value="Unassembled WGS sequence"/>
</dbReference>